<dbReference type="STRING" id="519442.Huta_0994"/>
<dbReference type="AlphaFoldDB" id="C7NV93"/>
<dbReference type="InterPro" id="IPR025480">
    <property type="entry name" value="DUF4330"/>
</dbReference>
<keyword evidence="1" id="KW-1133">Transmembrane helix</keyword>
<protein>
    <recommendedName>
        <fullName evidence="4">DUF4330 domain-containing protein</fullName>
    </recommendedName>
</protein>
<evidence type="ECO:0000256" key="1">
    <source>
        <dbReference type="SAM" id="Phobius"/>
    </source>
</evidence>
<dbReference type="RefSeq" id="WP_015788754.1">
    <property type="nucleotide sequence ID" value="NC_013158.1"/>
</dbReference>
<reference evidence="2 3" key="1">
    <citation type="journal article" date="2009" name="Stand. Genomic Sci.">
        <title>Complete genome sequence of Halorhabdus utahensis type strain (AX-2).</title>
        <authorList>
            <person name="Anderson I."/>
            <person name="Tindall B.J."/>
            <person name="Pomrenke H."/>
            <person name="Goker M."/>
            <person name="Lapidus A."/>
            <person name="Nolan M."/>
            <person name="Copeland A."/>
            <person name="Glavina Del Rio T."/>
            <person name="Chen F."/>
            <person name="Tice H."/>
            <person name="Cheng J.F."/>
            <person name="Lucas S."/>
            <person name="Chertkov O."/>
            <person name="Bruce D."/>
            <person name="Brettin T."/>
            <person name="Detter J.C."/>
            <person name="Han C."/>
            <person name="Goodwin L."/>
            <person name="Land M."/>
            <person name="Hauser L."/>
            <person name="Chang Y.J."/>
            <person name="Jeffries C.D."/>
            <person name="Pitluck S."/>
            <person name="Pati A."/>
            <person name="Mavromatis K."/>
            <person name="Ivanova N."/>
            <person name="Ovchinnikova G."/>
            <person name="Chen A."/>
            <person name="Palaniappan K."/>
            <person name="Chain P."/>
            <person name="Rohde M."/>
            <person name="Bristow J."/>
            <person name="Eisen J.A."/>
            <person name="Markowitz V."/>
            <person name="Hugenholtz P."/>
            <person name="Kyrpides N.C."/>
            <person name="Klenk H.P."/>
        </authorList>
    </citation>
    <scope>NUCLEOTIDE SEQUENCE [LARGE SCALE GENOMIC DNA]</scope>
    <source>
        <strain evidence="3">DSM 12940 / JCM 11049 / AX-2</strain>
    </source>
</reference>
<evidence type="ECO:0000313" key="3">
    <source>
        <dbReference type="Proteomes" id="UP000002071"/>
    </source>
</evidence>
<dbReference type="OrthoDB" id="202569at2157"/>
<dbReference type="HOGENOM" id="CLU_133815_1_0_2"/>
<evidence type="ECO:0008006" key="4">
    <source>
        <dbReference type="Google" id="ProtNLM"/>
    </source>
</evidence>
<keyword evidence="1" id="KW-0812">Transmembrane</keyword>
<keyword evidence="1" id="KW-0472">Membrane</keyword>
<dbReference type="Proteomes" id="UP000002071">
    <property type="component" value="Chromosome"/>
</dbReference>
<organism evidence="2 3">
    <name type="scientific">Halorhabdus utahensis (strain DSM 12940 / JCM 11049 / AX-2)</name>
    <dbReference type="NCBI Taxonomy" id="519442"/>
    <lineage>
        <taxon>Archaea</taxon>
        <taxon>Methanobacteriati</taxon>
        <taxon>Methanobacteriota</taxon>
        <taxon>Stenosarchaea group</taxon>
        <taxon>Halobacteria</taxon>
        <taxon>Halobacteriales</taxon>
        <taxon>Haloarculaceae</taxon>
        <taxon>Halorhabdus</taxon>
    </lineage>
</organism>
<dbReference type="GeneID" id="8383267"/>
<gene>
    <name evidence="2" type="ordered locus">Huta_0994</name>
</gene>
<accession>C7NV93</accession>
<dbReference type="Pfam" id="PF14221">
    <property type="entry name" value="DUF4330"/>
    <property type="match status" value="1"/>
</dbReference>
<feature type="transmembrane region" description="Helical" evidence="1">
    <location>
        <begin position="16"/>
        <end position="37"/>
    </location>
</feature>
<keyword evidence="3" id="KW-1185">Reference proteome</keyword>
<name>C7NV93_HALUD</name>
<dbReference type="KEGG" id="hut:Huta_0994"/>
<evidence type="ECO:0000313" key="2">
    <source>
        <dbReference type="EMBL" id="ACV11177.1"/>
    </source>
</evidence>
<dbReference type="eggNOG" id="arCOG07778">
    <property type="taxonomic scope" value="Archaea"/>
</dbReference>
<proteinExistence type="predicted"/>
<dbReference type="EMBL" id="CP001687">
    <property type="protein sequence ID" value="ACV11177.1"/>
    <property type="molecule type" value="Genomic_DNA"/>
</dbReference>
<sequence>MDVIDEQGRLFGTVNVIDALVVLVVLSTVVAGAALVVGQESPAEPREITISAQTPPVQPYVAAAIPEGSVDGSSVVAVHNKSIRPTTVAVRADNGTLHERDHPLNRTVTMAVTLSVSEVPDDGVTAYRFNDEPLEIGRSVTFDFGRVSVNGTVTSFASEPG</sequence>